<comment type="caution">
    <text evidence="3">The sequence shown here is derived from an EMBL/GenBank/DDBJ whole genome shotgun (WGS) entry which is preliminary data.</text>
</comment>
<keyword evidence="1" id="KW-0175">Coiled coil</keyword>
<feature type="region of interest" description="Disordered" evidence="2">
    <location>
        <begin position="1"/>
        <end position="28"/>
    </location>
</feature>
<accession>A0AAD5XSB4</accession>
<dbReference type="AlphaFoldDB" id="A0AAD5XSB4"/>
<keyword evidence="4" id="KW-1185">Reference proteome</keyword>
<evidence type="ECO:0000256" key="1">
    <source>
        <dbReference type="SAM" id="Coils"/>
    </source>
</evidence>
<protein>
    <submittedName>
        <fullName evidence="3">Uncharacterized protein</fullName>
    </submittedName>
</protein>
<evidence type="ECO:0000313" key="4">
    <source>
        <dbReference type="Proteomes" id="UP001212152"/>
    </source>
</evidence>
<evidence type="ECO:0000256" key="2">
    <source>
        <dbReference type="SAM" id="MobiDB-lite"/>
    </source>
</evidence>
<gene>
    <name evidence="3" type="ORF">HDU87_000320</name>
</gene>
<sequence length="230" mass="26330">MDDDETRPCDGSRESPAHEEPDDEPPVQSLIVDDDVKFRDLEGNILDIEMCGERTFDGLRILPADVSTKLLEKEPRLLKNMLIHKQGSFDRGADFCLVRIKKDGPERIFLTWLALIRVLNRSQSPLARLHCMQAAKMLYVTQLASADEKEDLILENFWPESAKLEARAHIAEAELRVAEGQNRTALLEQENRYVKERAEEKQRLMEESAALHRELFELELAQAVTNGHGR</sequence>
<organism evidence="3 4">
    <name type="scientific">Geranomyces variabilis</name>
    <dbReference type="NCBI Taxonomy" id="109894"/>
    <lineage>
        <taxon>Eukaryota</taxon>
        <taxon>Fungi</taxon>
        <taxon>Fungi incertae sedis</taxon>
        <taxon>Chytridiomycota</taxon>
        <taxon>Chytridiomycota incertae sedis</taxon>
        <taxon>Chytridiomycetes</taxon>
        <taxon>Spizellomycetales</taxon>
        <taxon>Powellomycetaceae</taxon>
        <taxon>Geranomyces</taxon>
    </lineage>
</organism>
<reference evidence="3" key="1">
    <citation type="submission" date="2020-05" db="EMBL/GenBank/DDBJ databases">
        <title>Phylogenomic resolution of chytrid fungi.</title>
        <authorList>
            <person name="Stajich J.E."/>
            <person name="Amses K."/>
            <person name="Simmons R."/>
            <person name="Seto K."/>
            <person name="Myers J."/>
            <person name="Bonds A."/>
            <person name="Quandt C.A."/>
            <person name="Barry K."/>
            <person name="Liu P."/>
            <person name="Grigoriev I."/>
            <person name="Longcore J.E."/>
            <person name="James T.Y."/>
        </authorList>
    </citation>
    <scope>NUCLEOTIDE SEQUENCE</scope>
    <source>
        <strain evidence="3">JEL0379</strain>
    </source>
</reference>
<proteinExistence type="predicted"/>
<evidence type="ECO:0000313" key="3">
    <source>
        <dbReference type="EMBL" id="KAJ3181982.1"/>
    </source>
</evidence>
<dbReference type="EMBL" id="JADGJQ010000010">
    <property type="protein sequence ID" value="KAJ3181982.1"/>
    <property type="molecule type" value="Genomic_DNA"/>
</dbReference>
<feature type="compositionally biased region" description="Basic and acidic residues" evidence="2">
    <location>
        <begin position="1"/>
        <end position="19"/>
    </location>
</feature>
<dbReference type="Proteomes" id="UP001212152">
    <property type="component" value="Unassembled WGS sequence"/>
</dbReference>
<name>A0AAD5XSB4_9FUNG</name>
<feature type="coiled-coil region" evidence="1">
    <location>
        <begin position="161"/>
        <end position="221"/>
    </location>
</feature>